<dbReference type="Gene3D" id="2.120.10.30">
    <property type="entry name" value="TolB, C-terminal domain"/>
    <property type="match status" value="1"/>
</dbReference>
<dbReference type="Proteomes" id="UP000011723">
    <property type="component" value="Chromosome"/>
</dbReference>
<dbReference type="RefSeq" id="WP_015400260.1">
    <property type="nucleotide sequence ID" value="NC_020302.1"/>
</dbReference>
<dbReference type="eggNOG" id="COG2133">
    <property type="taxonomic scope" value="Bacteria"/>
</dbReference>
<gene>
    <name evidence="4" type="ORF">A605_04150</name>
</gene>
<dbReference type="Pfam" id="PF07995">
    <property type="entry name" value="GSDH"/>
    <property type="match status" value="1"/>
</dbReference>
<protein>
    <submittedName>
        <fullName evidence="4">Glucose sorbosone dehydrogenase</fullName>
    </submittedName>
</protein>
<accession>M1P598</accession>
<dbReference type="KEGG" id="chn:A605_04150"/>
<dbReference type="AlphaFoldDB" id="M1P598"/>
<evidence type="ECO:0000256" key="1">
    <source>
        <dbReference type="SAM" id="MobiDB-lite"/>
    </source>
</evidence>
<dbReference type="SUPFAM" id="SSF50952">
    <property type="entry name" value="Soluble quinoprotein glucose dehydrogenase"/>
    <property type="match status" value="1"/>
</dbReference>
<evidence type="ECO:0000256" key="2">
    <source>
        <dbReference type="SAM" id="SignalP"/>
    </source>
</evidence>
<sequence length="374" mass="38491">MSRPRVFRALLPLLVAGPLAVACAAEPGNSATAVSSTASTGSSSSSGSSSSEETLLRLGEPRDLATGLQAPWSIALTDAGEILLSERDTARILQVLPDGGTRVVGTLDDVVARGEGGLLGLAVADGFLYSYATGPDGNRVTRHLLEDSPEGPVLGAEEEILAGIPSATTHNGGRLAFGPDGMLYISTGDSSEPALAQDPESLAGKILRVTPDGSVPEDNPFPGSPVYSLGHRNVQGLAWGADGTFYASEFGASTWDELNIITPGGNYGWPAAEGPGGGEGHIDPVAWWNTADASPSGIAVTGDTVMSANLRGNVLRAVDTNDPARQQQFFGGELGRLRDVAVSPEGDLLVLTNNTDGRGNPREGDDRLLVVPVS</sequence>
<evidence type="ECO:0000313" key="4">
    <source>
        <dbReference type="EMBL" id="AGF71841.1"/>
    </source>
</evidence>
<keyword evidence="2" id="KW-0732">Signal</keyword>
<dbReference type="InterPro" id="IPR011042">
    <property type="entry name" value="6-blade_b-propeller_TolB-like"/>
</dbReference>
<evidence type="ECO:0000259" key="3">
    <source>
        <dbReference type="Pfam" id="PF07995"/>
    </source>
</evidence>
<feature type="domain" description="Glucose/Sorbosone dehydrogenase" evidence="3">
    <location>
        <begin position="68"/>
        <end position="358"/>
    </location>
</feature>
<dbReference type="PATRIC" id="fig|1121362.3.peg.834"/>
<feature type="signal peptide" evidence="2">
    <location>
        <begin position="1"/>
        <end position="24"/>
    </location>
</feature>
<dbReference type="InterPro" id="IPR012938">
    <property type="entry name" value="Glc/Sorbosone_DH"/>
</dbReference>
<organism evidence="4 5">
    <name type="scientific">Corynebacterium halotolerans YIM 70093 = DSM 44683</name>
    <dbReference type="NCBI Taxonomy" id="1121362"/>
    <lineage>
        <taxon>Bacteria</taxon>
        <taxon>Bacillati</taxon>
        <taxon>Actinomycetota</taxon>
        <taxon>Actinomycetes</taxon>
        <taxon>Mycobacteriales</taxon>
        <taxon>Corynebacteriaceae</taxon>
        <taxon>Corynebacterium</taxon>
    </lineage>
</organism>
<dbReference type="HOGENOM" id="CLU_012253_0_0_11"/>
<dbReference type="EMBL" id="CP003697">
    <property type="protein sequence ID" value="AGF71841.1"/>
    <property type="molecule type" value="Genomic_DNA"/>
</dbReference>
<dbReference type="PROSITE" id="PS51257">
    <property type="entry name" value="PROKAR_LIPOPROTEIN"/>
    <property type="match status" value="1"/>
</dbReference>
<name>M1P598_9CORY</name>
<keyword evidence="5" id="KW-1185">Reference proteome</keyword>
<feature type="compositionally biased region" description="Low complexity" evidence="1">
    <location>
        <begin position="31"/>
        <end position="51"/>
    </location>
</feature>
<dbReference type="PANTHER" id="PTHR19328">
    <property type="entry name" value="HEDGEHOG-INTERACTING PROTEIN"/>
    <property type="match status" value="1"/>
</dbReference>
<dbReference type="PANTHER" id="PTHR19328:SF13">
    <property type="entry name" value="HIPL1 PROTEIN"/>
    <property type="match status" value="1"/>
</dbReference>
<evidence type="ECO:0000313" key="5">
    <source>
        <dbReference type="Proteomes" id="UP000011723"/>
    </source>
</evidence>
<dbReference type="STRING" id="1121362.A605_04150"/>
<dbReference type="InterPro" id="IPR011041">
    <property type="entry name" value="Quinoprot_gluc/sorb_DH_b-prop"/>
</dbReference>
<reference evidence="4 5" key="1">
    <citation type="journal article" date="2012" name="Stand. Genomic Sci.">
        <title>Genome sequence of the halotolerant bacterium Corynebacterium halotolerans type strain YIM 70093(T) (= DSM 44683(T)).</title>
        <authorList>
            <person name="Ruckert C."/>
            <person name="Albersmeier A."/>
            <person name="Al-Dilaimi A."/>
            <person name="Niehaus K."/>
            <person name="Szczepanowski R."/>
            <person name="Kalinowski J."/>
        </authorList>
    </citation>
    <scope>NUCLEOTIDE SEQUENCE [LARGE SCALE GENOMIC DNA]</scope>
    <source>
        <strain evidence="4">YIM 70093</strain>
    </source>
</reference>
<feature type="chain" id="PRO_5004016651" evidence="2">
    <location>
        <begin position="25"/>
        <end position="374"/>
    </location>
</feature>
<proteinExistence type="predicted"/>
<feature type="region of interest" description="Disordered" evidence="1">
    <location>
        <begin position="31"/>
        <end position="55"/>
    </location>
</feature>
<dbReference type="OrthoDB" id="9770043at2"/>